<dbReference type="Pfam" id="PF01497">
    <property type="entry name" value="Peripla_BP_2"/>
    <property type="match status" value="1"/>
</dbReference>
<organism evidence="2 3">
    <name type="scientific">Chromatocurvus halotolerans</name>
    <dbReference type="NCBI Taxonomy" id="1132028"/>
    <lineage>
        <taxon>Bacteria</taxon>
        <taxon>Pseudomonadati</taxon>
        <taxon>Pseudomonadota</taxon>
        <taxon>Gammaproteobacteria</taxon>
        <taxon>Cellvibrionales</taxon>
        <taxon>Halieaceae</taxon>
        <taxon>Chromatocurvus</taxon>
    </lineage>
</organism>
<dbReference type="InterPro" id="IPR002491">
    <property type="entry name" value="ABC_transptr_periplasmic_BD"/>
</dbReference>
<evidence type="ECO:0000313" key="2">
    <source>
        <dbReference type="EMBL" id="TCO78202.1"/>
    </source>
</evidence>
<protein>
    <submittedName>
        <fullName evidence="2">Iron complex transport system substrate-binding protein</fullName>
    </submittedName>
</protein>
<dbReference type="Gene3D" id="3.40.50.1980">
    <property type="entry name" value="Nitrogenase molybdenum iron protein domain"/>
    <property type="match status" value="2"/>
</dbReference>
<evidence type="ECO:0000259" key="1">
    <source>
        <dbReference type="PROSITE" id="PS50983"/>
    </source>
</evidence>
<keyword evidence="3" id="KW-1185">Reference proteome</keyword>
<dbReference type="InterPro" id="IPR051030">
    <property type="entry name" value="Vitamin_B12-ABC_binding"/>
</dbReference>
<dbReference type="RefSeq" id="WP_117316164.1">
    <property type="nucleotide sequence ID" value="NZ_QQSW01000006.1"/>
</dbReference>
<dbReference type="EMBL" id="SLWX01000001">
    <property type="protein sequence ID" value="TCO78202.1"/>
    <property type="molecule type" value="Genomic_DNA"/>
</dbReference>
<dbReference type="PANTHER" id="PTHR42860">
    <property type="entry name" value="VITAMIN B12-BINDING PROTEIN"/>
    <property type="match status" value="1"/>
</dbReference>
<sequence>MRIVSLLPSATEIVCALGLQQHLVGVSHGCNHPPGVDTLPRMTSTRVPYNADSDEIDAYVRNHLGDNSALYDLDMAALEAARPDVVVSQALCDVCAVATGDVRDAIRSLPGAPQLIDLTPNSLADVFDDIFRVGDATGSQARARSLVASLRARRDQVAERSERIVRADRPRVMFFEWLLPPFSGGHWNPELVTLAGGEDLLGSPGAPSRTLDWQTVSDASPDLAFVACCGFTIDRALADIAALGDNPAWLSLPAVQSQRLYVADGNAYFSSPGPRLLDGLELMAHALHPAVHPRPEKGSVWRPGDQLGQ</sequence>
<dbReference type="CDD" id="cd01144">
    <property type="entry name" value="BtuF"/>
    <property type="match status" value="1"/>
</dbReference>
<name>A0A4R2KYI7_9GAMM</name>
<dbReference type="PANTHER" id="PTHR42860:SF1">
    <property type="entry name" value="VITAMIN B12-BINDING PROTEIN"/>
    <property type="match status" value="1"/>
</dbReference>
<gene>
    <name evidence="2" type="ORF">EV688_10115</name>
</gene>
<dbReference type="Proteomes" id="UP000294980">
    <property type="component" value="Unassembled WGS sequence"/>
</dbReference>
<reference evidence="2 3" key="1">
    <citation type="submission" date="2019-03" db="EMBL/GenBank/DDBJ databases">
        <title>Genomic Encyclopedia of Type Strains, Phase IV (KMG-IV): sequencing the most valuable type-strain genomes for metagenomic binning, comparative biology and taxonomic classification.</title>
        <authorList>
            <person name="Goeker M."/>
        </authorList>
    </citation>
    <scope>NUCLEOTIDE SEQUENCE [LARGE SCALE GENOMIC DNA]</scope>
    <source>
        <strain evidence="2 3">DSM 23344</strain>
    </source>
</reference>
<proteinExistence type="predicted"/>
<dbReference type="AlphaFoldDB" id="A0A4R2KYI7"/>
<accession>A0A4R2KYI7</accession>
<dbReference type="SUPFAM" id="SSF53807">
    <property type="entry name" value="Helical backbone' metal receptor"/>
    <property type="match status" value="1"/>
</dbReference>
<evidence type="ECO:0000313" key="3">
    <source>
        <dbReference type="Proteomes" id="UP000294980"/>
    </source>
</evidence>
<dbReference type="PROSITE" id="PS50983">
    <property type="entry name" value="FE_B12_PBP"/>
    <property type="match status" value="1"/>
</dbReference>
<comment type="caution">
    <text evidence="2">The sequence shown here is derived from an EMBL/GenBank/DDBJ whole genome shotgun (WGS) entry which is preliminary data.</text>
</comment>
<feature type="domain" description="Fe/B12 periplasmic-binding" evidence="1">
    <location>
        <begin position="2"/>
        <end position="291"/>
    </location>
</feature>
<dbReference type="OrthoDB" id="9775594at2"/>